<proteinExistence type="inferred from homology"/>
<dbReference type="Gene3D" id="3.10.129.10">
    <property type="entry name" value="Hotdog Thioesterase"/>
    <property type="match status" value="1"/>
</dbReference>
<keyword evidence="4" id="KW-1185">Reference proteome</keyword>
<dbReference type="SUPFAM" id="SSF54637">
    <property type="entry name" value="Thioesterase/thiol ester dehydrase-isomerase"/>
    <property type="match status" value="1"/>
</dbReference>
<dbReference type="InterPro" id="IPR029069">
    <property type="entry name" value="HotDog_dom_sf"/>
</dbReference>
<feature type="domain" description="MaoC-like" evidence="2">
    <location>
        <begin position="14"/>
        <end position="98"/>
    </location>
</feature>
<dbReference type="EMBL" id="BAABGP010000018">
    <property type="protein sequence ID" value="GAA4487831.1"/>
    <property type="molecule type" value="Genomic_DNA"/>
</dbReference>
<sequence>MTVQRDPAPWVLDPQTRTDFVRYQGASGDMNPIHHDQTYAEAAGYASPFSVGMLQAGLLGTYATDWLGADNIRSFRTRFTEQVWPGDVLTCTGRVTQEYERDGIAMIDVVLECARQTGGIAATAWATFVVLPEVG</sequence>
<evidence type="ECO:0000256" key="1">
    <source>
        <dbReference type="ARBA" id="ARBA00005254"/>
    </source>
</evidence>
<evidence type="ECO:0000259" key="2">
    <source>
        <dbReference type="Pfam" id="PF01575"/>
    </source>
</evidence>
<dbReference type="InterPro" id="IPR002539">
    <property type="entry name" value="MaoC-like_dom"/>
</dbReference>
<organism evidence="3 4">
    <name type="scientific">Microbacterium panaciterrae</name>
    <dbReference type="NCBI Taxonomy" id="985759"/>
    <lineage>
        <taxon>Bacteria</taxon>
        <taxon>Bacillati</taxon>
        <taxon>Actinomycetota</taxon>
        <taxon>Actinomycetes</taxon>
        <taxon>Micrococcales</taxon>
        <taxon>Microbacteriaceae</taxon>
        <taxon>Microbacterium</taxon>
    </lineage>
</organism>
<reference evidence="4" key="1">
    <citation type="journal article" date="2019" name="Int. J. Syst. Evol. Microbiol.">
        <title>The Global Catalogue of Microorganisms (GCM) 10K type strain sequencing project: providing services to taxonomists for standard genome sequencing and annotation.</title>
        <authorList>
            <consortium name="The Broad Institute Genomics Platform"/>
            <consortium name="The Broad Institute Genome Sequencing Center for Infectious Disease"/>
            <person name="Wu L."/>
            <person name="Ma J."/>
        </authorList>
    </citation>
    <scope>NUCLEOTIDE SEQUENCE [LARGE SCALE GENOMIC DNA]</scope>
    <source>
        <strain evidence="4">JCM 17839</strain>
    </source>
</reference>
<accession>A0ABP8PI78</accession>
<comment type="similarity">
    <text evidence="1">Belongs to the enoyl-CoA hydratase/isomerase family.</text>
</comment>
<evidence type="ECO:0000313" key="3">
    <source>
        <dbReference type="EMBL" id="GAA4487831.1"/>
    </source>
</evidence>
<gene>
    <name evidence="3" type="ORF">GCM10023171_26220</name>
</gene>
<name>A0ABP8PI78_9MICO</name>
<protein>
    <recommendedName>
        <fullName evidence="2">MaoC-like domain-containing protein</fullName>
    </recommendedName>
</protein>
<evidence type="ECO:0000313" key="4">
    <source>
        <dbReference type="Proteomes" id="UP001500731"/>
    </source>
</evidence>
<dbReference type="Pfam" id="PF01575">
    <property type="entry name" value="MaoC_dehydratas"/>
    <property type="match status" value="1"/>
</dbReference>
<dbReference type="RefSeq" id="WP_345187663.1">
    <property type="nucleotide sequence ID" value="NZ_BAABGP010000018.1"/>
</dbReference>
<dbReference type="Proteomes" id="UP001500731">
    <property type="component" value="Unassembled WGS sequence"/>
</dbReference>
<comment type="caution">
    <text evidence="3">The sequence shown here is derived from an EMBL/GenBank/DDBJ whole genome shotgun (WGS) entry which is preliminary data.</text>
</comment>